<dbReference type="GeneID" id="14919814"/>
<dbReference type="InterPro" id="IPR035979">
    <property type="entry name" value="RBD_domain_sf"/>
</dbReference>
<dbReference type="Gene3D" id="3.30.70.330">
    <property type="match status" value="1"/>
</dbReference>
<dbReference type="PANTHER" id="PTHR32343:SF10">
    <property type="entry name" value="RNA-BINDING REGION RNP-1 DOMAIN-CONTAINING PROTEIN"/>
    <property type="match status" value="1"/>
</dbReference>
<feature type="region of interest" description="Disordered" evidence="2">
    <location>
        <begin position="268"/>
        <end position="327"/>
    </location>
</feature>
<sequence>METPNTQVYVTNISASASEKTVTDFFSFCGKINSMTLRTLEGGAKEAVIEFQTDAAAKTALLLTNALIVDRPITVAPYTGAPLQKISEEKVEHETKVSGDQIKHQEHSVPDQQRSQTSVIASMIAAGYSMGADAVDKARAYDEQQGITQTIHAQTEALKAKAQQINEQYKIGETASAWGNAAYGWWSGVDQALGISQTATAIKQSSAAAARAISESEAAQAAGETLEVAKEAIVGAADAVKTSTTRFIDEQPALKAASTKIQETTNAMSSEVKGVADETTRLIRERDQAKKAGPFDGIDEQRPAATEAQPEASEAPAPAKPQDTVSL</sequence>
<dbReference type="VEuPathDB" id="AmoebaDB:ACA1_235920"/>
<dbReference type="Pfam" id="PF00076">
    <property type="entry name" value="RRM_1"/>
    <property type="match status" value="1"/>
</dbReference>
<organism evidence="4 5">
    <name type="scientific">Acanthamoeba castellanii (strain ATCC 30010 / Neff)</name>
    <dbReference type="NCBI Taxonomy" id="1257118"/>
    <lineage>
        <taxon>Eukaryota</taxon>
        <taxon>Amoebozoa</taxon>
        <taxon>Discosea</taxon>
        <taxon>Longamoebia</taxon>
        <taxon>Centramoebida</taxon>
        <taxon>Acanthamoebidae</taxon>
        <taxon>Acanthamoeba</taxon>
    </lineage>
</organism>
<gene>
    <name evidence="4" type="ORF">ACA1_235920</name>
</gene>
<dbReference type="RefSeq" id="XP_004341108.1">
    <property type="nucleotide sequence ID" value="XM_004341060.1"/>
</dbReference>
<evidence type="ECO:0000256" key="2">
    <source>
        <dbReference type="SAM" id="MobiDB-lite"/>
    </source>
</evidence>
<dbReference type="Proteomes" id="UP000011083">
    <property type="component" value="Unassembled WGS sequence"/>
</dbReference>
<feature type="compositionally biased region" description="Low complexity" evidence="2">
    <location>
        <begin position="303"/>
        <end position="321"/>
    </location>
</feature>
<feature type="domain" description="RRM" evidence="3">
    <location>
        <begin position="6"/>
        <end position="80"/>
    </location>
</feature>
<dbReference type="AlphaFoldDB" id="L8H0M8"/>
<feature type="compositionally biased region" description="Basic and acidic residues" evidence="2">
    <location>
        <begin position="274"/>
        <end position="290"/>
    </location>
</feature>
<keyword evidence="1" id="KW-0694">RNA-binding</keyword>
<reference evidence="4 5" key="1">
    <citation type="journal article" date="2013" name="Genome Biol.">
        <title>Genome of Acanthamoeba castellanii highlights extensive lateral gene transfer and early evolution of tyrosine kinase signaling.</title>
        <authorList>
            <person name="Clarke M."/>
            <person name="Lohan A.J."/>
            <person name="Liu B."/>
            <person name="Lagkouvardos I."/>
            <person name="Roy S."/>
            <person name="Zafar N."/>
            <person name="Bertelli C."/>
            <person name="Schilde C."/>
            <person name="Kianianmomeni A."/>
            <person name="Burglin T.R."/>
            <person name="Frech C."/>
            <person name="Turcotte B."/>
            <person name="Kopec K.O."/>
            <person name="Synnott J.M."/>
            <person name="Choo C."/>
            <person name="Paponov I."/>
            <person name="Finkler A."/>
            <person name="Soon Heng Tan C."/>
            <person name="Hutchins A.P."/>
            <person name="Weinmeier T."/>
            <person name="Rattei T."/>
            <person name="Chu J.S."/>
            <person name="Gimenez G."/>
            <person name="Irimia M."/>
            <person name="Rigden D.J."/>
            <person name="Fitzpatrick D.A."/>
            <person name="Lorenzo-Morales J."/>
            <person name="Bateman A."/>
            <person name="Chiu C.H."/>
            <person name="Tang P."/>
            <person name="Hegemann P."/>
            <person name="Fromm H."/>
            <person name="Raoult D."/>
            <person name="Greub G."/>
            <person name="Miranda-Saavedra D."/>
            <person name="Chen N."/>
            <person name="Nash P."/>
            <person name="Ginger M.L."/>
            <person name="Horn M."/>
            <person name="Schaap P."/>
            <person name="Caler L."/>
            <person name="Loftus B."/>
        </authorList>
    </citation>
    <scope>NUCLEOTIDE SEQUENCE [LARGE SCALE GENOMIC DNA]</scope>
    <source>
        <strain evidence="4 5">Neff</strain>
    </source>
</reference>
<dbReference type="EMBL" id="KB007939">
    <property type="protein sequence ID" value="ELR19044.1"/>
    <property type="molecule type" value="Genomic_DNA"/>
</dbReference>
<dbReference type="GO" id="GO:0003723">
    <property type="term" value="F:RNA binding"/>
    <property type="evidence" value="ECO:0007669"/>
    <property type="project" value="UniProtKB-UniRule"/>
</dbReference>
<dbReference type="SUPFAM" id="SSF54928">
    <property type="entry name" value="RNA-binding domain, RBD"/>
    <property type="match status" value="1"/>
</dbReference>
<proteinExistence type="predicted"/>
<dbReference type="InterPro" id="IPR000504">
    <property type="entry name" value="RRM_dom"/>
</dbReference>
<protein>
    <submittedName>
        <fullName evidence="4">RNA recognition motif domain containing protein</fullName>
    </submittedName>
</protein>
<dbReference type="SMART" id="SM00360">
    <property type="entry name" value="RRM"/>
    <property type="match status" value="1"/>
</dbReference>
<dbReference type="OMA" id="DMCATIT"/>
<keyword evidence="5" id="KW-1185">Reference proteome</keyword>
<dbReference type="PROSITE" id="PS50102">
    <property type="entry name" value="RRM"/>
    <property type="match status" value="1"/>
</dbReference>
<name>L8H0M8_ACACF</name>
<dbReference type="PANTHER" id="PTHR32343">
    <property type="entry name" value="SERINE/ARGININE-RICH SPLICING FACTOR"/>
    <property type="match status" value="1"/>
</dbReference>
<evidence type="ECO:0000313" key="5">
    <source>
        <dbReference type="Proteomes" id="UP000011083"/>
    </source>
</evidence>
<dbReference type="InterPro" id="IPR012677">
    <property type="entry name" value="Nucleotide-bd_a/b_plait_sf"/>
</dbReference>
<evidence type="ECO:0000259" key="3">
    <source>
        <dbReference type="PROSITE" id="PS50102"/>
    </source>
</evidence>
<evidence type="ECO:0000256" key="1">
    <source>
        <dbReference type="PROSITE-ProRule" id="PRU00176"/>
    </source>
</evidence>
<dbReference type="OrthoDB" id="7763451at2759"/>
<dbReference type="KEGG" id="acan:ACA1_235920"/>
<evidence type="ECO:0000313" key="4">
    <source>
        <dbReference type="EMBL" id="ELR19044.1"/>
    </source>
</evidence>
<accession>L8H0M8</accession>